<reference evidence="1" key="1">
    <citation type="submission" date="2018-01" db="EMBL/GenBank/DDBJ databases">
        <title>An insight into the sialome of Amazonian anophelines.</title>
        <authorList>
            <person name="Ribeiro J.M."/>
            <person name="Scarpassa V."/>
            <person name="Calvo E."/>
        </authorList>
    </citation>
    <scope>NUCLEOTIDE SEQUENCE</scope>
    <source>
        <tissue evidence="1">Salivary glands</tissue>
    </source>
</reference>
<proteinExistence type="predicted"/>
<dbReference type="EMBL" id="GGFM01011886">
    <property type="protein sequence ID" value="MBW32637.1"/>
    <property type="molecule type" value="Transcribed_RNA"/>
</dbReference>
<organism evidence="1">
    <name type="scientific">Anopheles braziliensis</name>
    <dbReference type="NCBI Taxonomy" id="58242"/>
    <lineage>
        <taxon>Eukaryota</taxon>
        <taxon>Metazoa</taxon>
        <taxon>Ecdysozoa</taxon>
        <taxon>Arthropoda</taxon>
        <taxon>Hexapoda</taxon>
        <taxon>Insecta</taxon>
        <taxon>Pterygota</taxon>
        <taxon>Neoptera</taxon>
        <taxon>Endopterygota</taxon>
        <taxon>Diptera</taxon>
        <taxon>Nematocera</taxon>
        <taxon>Culicoidea</taxon>
        <taxon>Culicidae</taxon>
        <taxon>Anophelinae</taxon>
        <taxon>Anopheles</taxon>
    </lineage>
</organism>
<name>A0A2M3ZVP4_9DIPT</name>
<sequence length="130" mass="13385">MRCEISFAGLASAAAAFASDLEAEEPLAVAEELLDDEGPAPSVALLDPPSPDTIILDSSRFTSSIDVFLASSTSAIFSIISFLVSTSSAIASFVSSVCSLMASFSAITFSSSATAAWNDLIDASKSFSIR</sequence>
<protein>
    <submittedName>
        <fullName evidence="1">Putative secreted peptide</fullName>
    </submittedName>
</protein>
<dbReference type="AlphaFoldDB" id="A0A2M3ZVP4"/>
<evidence type="ECO:0000313" key="1">
    <source>
        <dbReference type="EMBL" id="MBW32637.1"/>
    </source>
</evidence>
<accession>A0A2M3ZVP4</accession>